<evidence type="ECO:0000313" key="1">
    <source>
        <dbReference type="EMBL" id="CAB5367679.1"/>
    </source>
</evidence>
<reference evidence="1" key="1">
    <citation type="submission" date="2020-05" db="EMBL/GenBank/DDBJ databases">
        <authorList>
            <person name="Rincon C."/>
            <person name="Sanders R I."/>
            <person name="Robbins C."/>
            <person name="Chaturvedi A."/>
        </authorList>
    </citation>
    <scope>NUCLEOTIDE SEQUENCE</scope>
    <source>
        <strain evidence="1">CHB12</strain>
    </source>
</reference>
<dbReference type="EMBL" id="CAGKOT010000024">
    <property type="protein sequence ID" value="CAB5367679.1"/>
    <property type="molecule type" value="Genomic_DNA"/>
</dbReference>
<dbReference type="Proteomes" id="UP000684084">
    <property type="component" value="Unassembled WGS sequence"/>
</dbReference>
<comment type="caution">
    <text evidence="1">The sequence shown here is derived from an EMBL/GenBank/DDBJ whole genome shotgun (WGS) entry which is preliminary data.</text>
</comment>
<protein>
    <submittedName>
        <fullName evidence="1">Uncharacterized protein</fullName>
    </submittedName>
</protein>
<name>A0A915Z9W8_9GLOM</name>
<sequence length="109" mass="12452">MKAKIPPSLIASYISLASLIFSDHLNNLISLSSRILDKSPGEWGVNDWDMYYIKKVPETTDRICTNYTPATGVDSVDVVHVQMKPKRIDLGRKWDKRFKYSSNRYGGEL</sequence>
<dbReference type="AlphaFoldDB" id="A0A915Z9W8"/>
<gene>
    <name evidence="1" type="ORF">CHRIB12_LOCUS11377</name>
</gene>
<evidence type="ECO:0000313" key="2">
    <source>
        <dbReference type="Proteomes" id="UP000684084"/>
    </source>
</evidence>
<accession>A0A915Z9W8</accession>
<proteinExistence type="predicted"/>
<organism evidence="1 2">
    <name type="scientific">Rhizophagus irregularis</name>
    <dbReference type="NCBI Taxonomy" id="588596"/>
    <lineage>
        <taxon>Eukaryota</taxon>
        <taxon>Fungi</taxon>
        <taxon>Fungi incertae sedis</taxon>
        <taxon>Mucoromycota</taxon>
        <taxon>Glomeromycotina</taxon>
        <taxon>Glomeromycetes</taxon>
        <taxon>Glomerales</taxon>
        <taxon>Glomeraceae</taxon>
        <taxon>Rhizophagus</taxon>
    </lineage>
</organism>
<dbReference type="OrthoDB" id="10501650at2759"/>